<comment type="caution">
    <text evidence="1">The sequence shown here is derived from an EMBL/GenBank/DDBJ whole genome shotgun (WGS) entry which is preliminary data.</text>
</comment>
<name>A0A2J1DUI1_9CHLR</name>
<proteinExistence type="predicted"/>
<accession>A0A2J1DUI1</accession>
<evidence type="ECO:0000313" key="2">
    <source>
        <dbReference type="Proteomes" id="UP000233649"/>
    </source>
</evidence>
<protein>
    <submittedName>
        <fullName evidence="1">Uncharacterized protein</fullName>
    </submittedName>
</protein>
<organism evidence="1 2">
    <name type="scientific">Dehalococcoides mccartyi</name>
    <dbReference type="NCBI Taxonomy" id="61435"/>
    <lineage>
        <taxon>Bacteria</taxon>
        <taxon>Bacillati</taxon>
        <taxon>Chloroflexota</taxon>
        <taxon>Dehalococcoidia</taxon>
        <taxon>Dehalococcoidales</taxon>
        <taxon>Dehalococcoidaceae</taxon>
        <taxon>Dehalococcoides</taxon>
    </lineage>
</organism>
<gene>
    <name evidence="1" type="ORF">CVH13_01380</name>
</gene>
<reference evidence="1 2" key="1">
    <citation type="journal article" date="2017" name="FEMS Microbiol. Ecol.">
        <title>Reconstructed genomes of novel Dehalococcoides mccartyi strains from 1,2,3,4-tetrachlorodibenzo-p-dioxin-dechlorinating enrichment cultures reveal divergent reductive dehalogenase gene profiles.</title>
        <authorList>
            <person name="Dam H.T."/>
            <person name="Vollmers J."/>
            <person name="Kaster A.K."/>
            <person name="Haggblom M.M."/>
        </authorList>
    </citation>
    <scope>NUCLEOTIDE SEQUENCE [LARGE SCALE GENOMIC DNA]</scope>
    <source>
        <strain evidence="1 2">H1-3-2.001</strain>
    </source>
</reference>
<sequence>MNGTPKCSTMAVSACENTSELVSFRHKETPFMEYNVEVKLLAITPD</sequence>
<dbReference type="Proteomes" id="UP000233649">
    <property type="component" value="Unassembled WGS sequence"/>
</dbReference>
<evidence type="ECO:0000313" key="1">
    <source>
        <dbReference type="EMBL" id="PKH45790.1"/>
    </source>
</evidence>
<feature type="non-terminal residue" evidence="1">
    <location>
        <position position="46"/>
    </location>
</feature>
<dbReference type="EMBL" id="PHFD01000290">
    <property type="protein sequence ID" value="PKH45790.1"/>
    <property type="molecule type" value="Genomic_DNA"/>
</dbReference>
<dbReference type="AlphaFoldDB" id="A0A2J1DUI1"/>